<evidence type="ECO:0000313" key="3">
    <source>
        <dbReference type="Proteomes" id="UP000198964"/>
    </source>
</evidence>
<feature type="region of interest" description="Disordered" evidence="1">
    <location>
        <begin position="1"/>
        <end position="25"/>
    </location>
</feature>
<reference evidence="2 3" key="1">
    <citation type="submission" date="2016-10" db="EMBL/GenBank/DDBJ databases">
        <authorList>
            <person name="de Groot N.N."/>
        </authorList>
    </citation>
    <scope>NUCLEOTIDE SEQUENCE [LARGE SCALE GENOMIC DNA]</scope>
    <source>
        <strain evidence="2 3">CGMCC 1.9156</strain>
    </source>
</reference>
<organism evidence="2 3">
    <name type="scientific">Sunxiuqinia elliptica</name>
    <dbReference type="NCBI Taxonomy" id="655355"/>
    <lineage>
        <taxon>Bacteria</taxon>
        <taxon>Pseudomonadati</taxon>
        <taxon>Bacteroidota</taxon>
        <taxon>Bacteroidia</taxon>
        <taxon>Marinilabiliales</taxon>
        <taxon>Prolixibacteraceae</taxon>
        <taxon>Sunxiuqinia</taxon>
    </lineage>
</organism>
<feature type="compositionally biased region" description="Polar residues" evidence="1">
    <location>
        <begin position="11"/>
        <end position="22"/>
    </location>
</feature>
<protein>
    <submittedName>
        <fullName evidence="2">Baseplate J-like protein</fullName>
    </submittedName>
</protein>
<accession>A0A1I2JAR4</accession>
<dbReference type="AlphaFoldDB" id="A0A1I2JAR4"/>
<sequence length="1029" mass="116381">MKVGKKHISVLQRNGTSQSQRFPESLDPEQLKIDGRTEADLIDYALEFAEQLNFYTLDNLANGDWRPFFEQLKAAPLETLDGQLSPQAGLFLAFLRLFKKQQDQLNGLTKKHLDLFFRDILKIKPKQAEGDQVHLLFELSGKLPPAKIAKGSLFKAGKDSDGLELSYELNEDIIVNHAIVESIRSVLVDTTNNQLVHKGEAANTADGVEAKLPEENPKWPAFGKRNFAPADLGFAFASPVLWLQEGTRKIVVTLFLRGDESLEIPDDALNNSLKVWLSGEEEWLGPYFATPSQKEVSGRYQLRFELQLPETEKPVSFFNSSVLTGDFQTVFPVMKVVPDTASFSYLNAFLQGAVLEDVRIEVDVKGIENFDLKNDQGKLDASKAFFPFGAEPVRGASFEVGCEEAFTKKLNSFSLEVDWLDVPSTNMRTHYGSSYGGNQAGLNYYISSNQFKALLSYRNKRDQPTRKTVDLFYSSNNQSQVTYDVDNTAFIGKIVPLMPAVLLAGMTENRMLGLAQQKYRLLPGNKRLGRKSIIRDLRVEAPDKGYVSLELLDDFFHRQYRQKYVKATVEHQSGGDLFLPKEPYSPKIKKLRLNYKAVASQANLKEDSESAFLQRDIEFFQLGAFGQREVHAYLQRQAAWTTNDETTLLADYSQQGELFVGVKNWVAGQTLQLLIQVAEGSANPEKDKELVQWSLLMSDAWRPLTTEYLLADGTNGLLRSGIVKVNLPEGKVTESGWMPVGLVWLRASVQANPDAVCQLIGVHAQAGIASVVSPQKHPAHLKQPLPAETISKLQRPNPAIKRVMQPYASFGGRAVEADTAYYTRVSERLRHKNRAINLWDYERLVLQEFPDLSQVKCLNHSCPSKNLAPGHVHLIVVPNLQNKNAVNRLQPRVSKDLLDQIRRFVGRLSSIFVELHVSNPFYEEVQLEFEVSFLRDYEFGYYQKELNRELVEFLSPWSIGKQTEFSFGGRIEKSVLLKFVETRHYVDFVSHFKMYHEGGTDQESAIASSPKAILVSHREHLIHRYTRNN</sequence>
<evidence type="ECO:0000313" key="2">
    <source>
        <dbReference type="EMBL" id="SFF51895.1"/>
    </source>
</evidence>
<keyword evidence="3" id="KW-1185">Reference proteome</keyword>
<gene>
    <name evidence="2" type="ORF">SAMN05216283_10893</name>
</gene>
<evidence type="ECO:0000256" key="1">
    <source>
        <dbReference type="SAM" id="MobiDB-lite"/>
    </source>
</evidence>
<dbReference type="STRING" id="655355.SAMN05216283_10893"/>
<proteinExistence type="predicted"/>
<name>A0A1I2JAR4_9BACT</name>
<dbReference type="EMBL" id="FONW01000008">
    <property type="protein sequence ID" value="SFF51895.1"/>
    <property type="molecule type" value="Genomic_DNA"/>
</dbReference>
<dbReference type="RefSeq" id="WP_093920609.1">
    <property type="nucleotide sequence ID" value="NZ_FONW01000008.1"/>
</dbReference>
<dbReference type="Proteomes" id="UP000198964">
    <property type="component" value="Unassembled WGS sequence"/>
</dbReference>